<feature type="region of interest" description="Disordered" evidence="1">
    <location>
        <begin position="59"/>
        <end position="107"/>
    </location>
</feature>
<dbReference type="AlphaFoldDB" id="D7C801"/>
<feature type="compositionally biased region" description="Basic and acidic residues" evidence="1">
    <location>
        <begin position="67"/>
        <end position="84"/>
    </location>
</feature>
<protein>
    <submittedName>
        <fullName evidence="2">Secreted protein</fullName>
    </submittedName>
</protein>
<sequence length="107" mass="12181">MVVASLAVVMGFFTWLAVLVRRRGVAGSAFRSIVDVYDQAWHATGHDSHYEIQVQAERKLPIPSPDDPWRPDRGATARPGERGGRPVPSRPRPGRRGLGRRRMWRRR</sequence>
<dbReference type="EMBL" id="CP002047">
    <property type="protein sequence ID" value="ADI04162.1"/>
    <property type="molecule type" value="Genomic_DNA"/>
</dbReference>
<dbReference type="STRING" id="749414.SBI_01041"/>
<dbReference type="eggNOG" id="ENOG502ZDJT">
    <property type="taxonomic scope" value="Bacteria"/>
</dbReference>
<proteinExistence type="predicted"/>
<accession>D7C801</accession>
<organism evidence="2 3">
    <name type="scientific">Streptomyces bingchenggensis (strain BCW-1)</name>
    <dbReference type="NCBI Taxonomy" id="749414"/>
    <lineage>
        <taxon>Bacteria</taxon>
        <taxon>Bacillati</taxon>
        <taxon>Actinomycetota</taxon>
        <taxon>Actinomycetes</taxon>
        <taxon>Kitasatosporales</taxon>
        <taxon>Streptomycetaceae</taxon>
        <taxon>Streptomyces</taxon>
    </lineage>
</organism>
<reference evidence="2 3" key="1">
    <citation type="journal article" date="2010" name="J. Bacteriol.">
        <title>Genome sequence of the milbemycin-producing bacterium Streptomyces bingchenggensis.</title>
        <authorList>
            <person name="Wang X.J."/>
            <person name="Yan Y.J."/>
            <person name="Zhang B."/>
            <person name="An J."/>
            <person name="Wang J.J."/>
            <person name="Tian J."/>
            <person name="Jiang L."/>
            <person name="Chen Y.H."/>
            <person name="Huang S.X."/>
            <person name="Yin M."/>
            <person name="Zhang J."/>
            <person name="Gao A.L."/>
            <person name="Liu C.X."/>
            <person name="Zhu Z.X."/>
            <person name="Xiang W.S."/>
        </authorList>
    </citation>
    <scope>NUCLEOTIDE SEQUENCE [LARGE SCALE GENOMIC DNA]</scope>
    <source>
        <strain evidence="2 3">BCW-1</strain>
    </source>
</reference>
<dbReference type="KEGG" id="sbh:SBI_01041"/>
<name>D7C801_STRBB</name>
<dbReference type="PATRIC" id="fig|749414.3.peg.1069"/>
<dbReference type="Proteomes" id="UP000000377">
    <property type="component" value="Chromosome"/>
</dbReference>
<evidence type="ECO:0000313" key="2">
    <source>
        <dbReference type="EMBL" id="ADI04162.1"/>
    </source>
</evidence>
<feature type="compositionally biased region" description="Basic residues" evidence="1">
    <location>
        <begin position="92"/>
        <end position="107"/>
    </location>
</feature>
<dbReference type="HOGENOM" id="CLU_171884_0_0_11"/>
<gene>
    <name evidence="2" type="ordered locus">SBI_01041</name>
</gene>
<keyword evidence="3" id="KW-1185">Reference proteome</keyword>
<evidence type="ECO:0000256" key="1">
    <source>
        <dbReference type="SAM" id="MobiDB-lite"/>
    </source>
</evidence>
<evidence type="ECO:0000313" key="3">
    <source>
        <dbReference type="Proteomes" id="UP000000377"/>
    </source>
</evidence>